<accession>A0A177AHK7</accession>
<keyword evidence="2 6" id="KW-0812">Transmembrane</keyword>
<feature type="transmembrane region" description="Helical" evidence="6">
    <location>
        <begin position="307"/>
        <end position="331"/>
    </location>
</feature>
<dbReference type="RefSeq" id="XP_024326823.1">
    <property type="nucleotide sequence ID" value="XM_024465839.1"/>
</dbReference>
<feature type="region of interest" description="Disordered" evidence="5">
    <location>
        <begin position="1"/>
        <end position="78"/>
    </location>
</feature>
<dbReference type="AlphaFoldDB" id="A0A177AHK7"/>
<dbReference type="GO" id="GO:0015179">
    <property type="term" value="F:L-amino acid transmembrane transporter activity"/>
    <property type="evidence" value="ECO:0007669"/>
    <property type="project" value="TreeGrafter"/>
</dbReference>
<feature type="transmembrane region" description="Helical" evidence="6">
    <location>
        <begin position="470"/>
        <end position="490"/>
    </location>
</feature>
<evidence type="ECO:0008006" key="8">
    <source>
        <dbReference type="Google" id="ProtNLM"/>
    </source>
</evidence>
<keyword evidence="3 6" id="KW-1133">Transmembrane helix</keyword>
<protein>
    <recommendedName>
        <fullName evidence="8">Amino acid permease/ SLC12A domain-containing protein</fullName>
    </recommendedName>
</protein>
<dbReference type="OrthoDB" id="5982228at2759"/>
<feature type="transmembrane region" description="Helical" evidence="6">
    <location>
        <begin position="232"/>
        <end position="252"/>
    </location>
</feature>
<evidence type="ECO:0000256" key="6">
    <source>
        <dbReference type="SAM" id="Phobius"/>
    </source>
</evidence>
<feature type="transmembrane region" description="Helical" evidence="6">
    <location>
        <begin position="543"/>
        <end position="563"/>
    </location>
</feature>
<comment type="subcellular location">
    <subcellularLocation>
        <location evidence="1">Membrane</location>
        <topology evidence="1">Multi-pass membrane protein</topology>
    </subcellularLocation>
</comment>
<dbReference type="eggNOG" id="KOG1287">
    <property type="taxonomic scope" value="Eukaryota"/>
</dbReference>
<feature type="compositionally biased region" description="Polar residues" evidence="5">
    <location>
        <begin position="7"/>
        <end position="24"/>
    </location>
</feature>
<dbReference type="InterPro" id="IPR050598">
    <property type="entry name" value="AminoAcid_Transporter"/>
</dbReference>
<feature type="transmembrane region" description="Helical" evidence="6">
    <location>
        <begin position="502"/>
        <end position="522"/>
    </location>
</feature>
<dbReference type="PANTHER" id="PTHR11785">
    <property type="entry name" value="AMINO ACID TRANSPORTER"/>
    <property type="match status" value="1"/>
</dbReference>
<gene>
    <name evidence="7" type="ORF">VC83_02171</name>
</gene>
<dbReference type="InterPro" id="IPR002293">
    <property type="entry name" value="AA/rel_permease1"/>
</dbReference>
<feature type="transmembrane region" description="Helical" evidence="6">
    <location>
        <begin position="343"/>
        <end position="366"/>
    </location>
</feature>
<dbReference type="GO" id="GO:0016020">
    <property type="term" value="C:membrane"/>
    <property type="evidence" value="ECO:0007669"/>
    <property type="project" value="UniProtKB-SubCell"/>
</dbReference>
<name>A0A177AHK7_9PEZI</name>
<dbReference type="GeneID" id="36285255"/>
<feature type="transmembrane region" description="Helical" evidence="6">
    <location>
        <begin position="100"/>
        <end position="124"/>
    </location>
</feature>
<sequence length="677" mass="74408">MSIPIEQGSNIPMTDYSYSNSPSPFSIAKSDDNGRSVDSVSPIPTNRQAHNRESNTPAYGNGVPATPPDQPGGMGLAPEDEFLLNEADVHAKAVAKPMRLGSLTVMCLIFNRMIGTGIFRTPAVVYSYTQSRDISMAWWALGAVSAIAGILVYMELGLTIPIYRIGGIEVSVPRSGGELNYLKHIFRKPAFFTTCVFGIAFILLGHVAMNAIAFATSVMEASGQINHPNSEAVIRGIAICTAFAACFIHGVWRQGGIILNNILATVKIAILIFMFILGMLATRADIFPPVSASQFPPTPFRESSASAYTYAEAFLAIIFAFGGFNQANYVIGEVDDPRRRYKWPAFSAVVIVSVLYLLVNGAYFAAVPVEYFSAEDPFTIAHRLFLFTLGTISPAWEARAPKMLSAFMAVSSLGNIIVMTYTAARVKQEIAKEGILPFRSLLSRSYPSVRIPIRALWGSKRPTLREDVPLPALVLHFSVSVILLLATWRLSTSATYTLLVDLYSYTIDAAFGAFIGFGLLYMRFLSGRGWAAQSRASGFHIPSYVSGAAALFFAIANTFPIAAKWVPPDTATKAWLAVPWFTTGTVGTVIMVVGMLWWVAFRWVVPKVGRGRVGRFLMVTRKLWLTERDGYKVLEYEDIEFRWVTRDGEDVAGPWMERQVVAGRSETERRMEADGNL</sequence>
<dbReference type="Pfam" id="PF13520">
    <property type="entry name" value="AA_permease_2"/>
    <property type="match status" value="1"/>
</dbReference>
<feature type="transmembrane region" description="Helical" evidence="6">
    <location>
        <begin position="403"/>
        <end position="424"/>
    </location>
</feature>
<feature type="transmembrane region" description="Helical" evidence="6">
    <location>
        <begin position="264"/>
        <end position="287"/>
    </location>
</feature>
<evidence type="ECO:0000256" key="4">
    <source>
        <dbReference type="ARBA" id="ARBA00023136"/>
    </source>
</evidence>
<organism evidence="7">
    <name type="scientific">Pseudogymnoascus destructans</name>
    <dbReference type="NCBI Taxonomy" id="655981"/>
    <lineage>
        <taxon>Eukaryota</taxon>
        <taxon>Fungi</taxon>
        <taxon>Dikarya</taxon>
        <taxon>Ascomycota</taxon>
        <taxon>Pezizomycotina</taxon>
        <taxon>Leotiomycetes</taxon>
        <taxon>Thelebolales</taxon>
        <taxon>Thelebolaceae</taxon>
        <taxon>Pseudogymnoascus</taxon>
    </lineage>
</organism>
<dbReference type="EMBL" id="KV441389">
    <property type="protein sequence ID" value="OAF61548.1"/>
    <property type="molecule type" value="Genomic_DNA"/>
</dbReference>
<dbReference type="Proteomes" id="UP000077154">
    <property type="component" value="Unassembled WGS sequence"/>
</dbReference>
<dbReference type="Gene3D" id="1.20.1740.10">
    <property type="entry name" value="Amino acid/polyamine transporter I"/>
    <property type="match status" value="1"/>
</dbReference>
<feature type="compositionally biased region" description="Polar residues" evidence="5">
    <location>
        <begin position="36"/>
        <end position="58"/>
    </location>
</feature>
<feature type="transmembrane region" description="Helical" evidence="6">
    <location>
        <begin position="190"/>
        <end position="212"/>
    </location>
</feature>
<evidence type="ECO:0000256" key="3">
    <source>
        <dbReference type="ARBA" id="ARBA00022989"/>
    </source>
</evidence>
<evidence type="ECO:0000256" key="5">
    <source>
        <dbReference type="SAM" id="MobiDB-lite"/>
    </source>
</evidence>
<reference evidence="7" key="1">
    <citation type="submission" date="2016-03" db="EMBL/GenBank/DDBJ databases">
        <title>Updated assembly of Pseudogymnoascus destructans, the fungus causing white-nose syndrome of bats.</title>
        <authorList>
            <person name="Palmer J.M."/>
            <person name="Drees K.P."/>
            <person name="Foster J.T."/>
            <person name="Lindner D.L."/>
        </authorList>
    </citation>
    <scope>NUCLEOTIDE SEQUENCE [LARGE SCALE GENOMIC DNA]</scope>
    <source>
        <strain evidence="7">20631-21</strain>
    </source>
</reference>
<evidence type="ECO:0000256" key="1">
    <source>
        <dbReference type="ARBA" id="ARBA00004141"/>
    </source>
</evidence>
<feature type="transmembrane region" description="Helical" evidence="6">
    <location>
        <begin position="583"/>
        <end position="605"/>
    </location>
</feature>
<feature type="transmembrane region" description="Helical" evidence="6">
    <location>
        <begin position="136"/>
        <end position="154"/>
    </location>
</feature>
<keyword evidence="4 6" id="KW-0472">Membrane</keyword>
<dbReference type="VEuPathDB" id="FungiDB:GMDG_01495"/>
<dbReference type="PANTHER" id="PTHR11785:SF382">
    <property type="entry name" value="LOW-AFFINITY METHIONINE PERMEASE"/>
    <property type="match status" value="1"/>
</dbReference>
<evidence type="ECO:0000313" key="7">
    <source>
        <dbReference type="EMBL" id="OAF61548.1"/>
    </source>
</evidence>
<evidence type="ECO:0000256" key="2">
    <source>
        <dbReference type="ARBA" id="ARBA00022692"/>
    </source>
</evidence>
<proteinExistence type="predicted"/>